<feature type="non-terminal residue" evidence="1">
    <location>
        <position position="1"/>
    </location>
</feature>
<organism evidence="1 2">
    <name type="scientific">Kipferlia bialata</name>
    <dbReference type="NCBI Taxonomy" id="797122"/>
    <lineage>
        <taxon>Eukaryota</taxon>
        <taxon>Metamonada</taxon>
        <taxon>Carpediemonas-like organisms</taxon>
        <taxon>Kipferlia</taxon>
    </lineage>
</organism>
<accession>A0A9K3GM85</accession>
<sequence>RERERERDVAKRLFTPKKKTKPTHPRDTPTVALDLDGLIIARGKRGRTTTLLVRPGGAELLRGIYTHETQPTVCVYSKQPKNVVEQVVNGITGASQPKAEGEHVPESRIKVLGRASRLSVPVPIVPFRVWTPLAGRHTETGSTLYVQSSPSLNLGLGLTVPKWGKKTPTTDVCAMEAGQMVTDYLDALKNNR</sequence>
<reference evidence="1 2" key="1">
    <citation type="journal article" date="2018" name="PLoS ONE">
        <title>The draft genome of Kipferlia bialata reveals reductive genome evolution in fornicate parasites.</title>
        <authorList>
            <person name="Tanifuji G."/>
            <person name="Takabayashi S."/>
            <person name="Kume K."/>
            <person name="Takagi M."/>
            <person name="Nakayama T."/>
            <person name="Kamikawa R."/>
            <person name="Inagaki Y."/>
            <person name="Hashimoto T."/>
        </authorList>
    </citation>
    <scope>NUCLEOTIDE SEQUENCE [LARGE SCALE GENOMIC DNA]</scope>
    <source>
        <strain evidence="1">NY0173</strain>
    </source>
</reference>
<keyword evidence="2" id="KW-1185">Reference proteome</keyword>
<comment type="caution">
    <text evidence="1">The sequence shown here is derived from an EMBL/GenBank/DDBJ whole genome shotgun (WGS) entry which is preliminary data.</text>
</comment>
<dbReference type="AlphaFoldDB" id="A0A9K3GM85"/>
<gene>
    <name evidence="1" type="ORF">KIPB_009364</name>
</gene>
<evidence type="ECO:0000313" key="2">
    <source>
        <dbReference type="Proteomes" id="UP000265618"/>
    </source>
</evidence>
<dbReference type="EMBL" id="BDIP01003157">
    <property type="protein sequence ID" value="GIQ87345.1"/>
    <property type="molecule type" value="Genomic_DNA"/>
</dbReference>
<name>A0A9K3GM85_9EUKA</name>
<dbReference type="Gene3D" id="3.40.50.1000">
    <property type="entry name" value="HAD superfamily/HAD-like"/>
    <property type="match status" value="1"/>
</dbReference>
<evidence type="ECO:0000313" key="1">
    <source>
        <dbReference type="EMBL" id="GIQ87345.1"/>
    </source>
</evidence>
<dbReference type="Proteomes" id="UP000265618">
    <property type="component" value="Unassembled WGS sequence"/>
</dbReference>
<proteinExistence type="predicted"/>
<protein>
    <submittedName>
        <fullName evidence="1">Uncharacterized protein</fullName>
    </submittedName>
</protein>
<dbReference type="InterPro" id="IPR023214">
    <property type="entry name" value="HAD_sf"/>
</dbReference>